<dbReference type="EMBL" id="SMMG02000009">
    <property type="protein sequence ID" value="KAA3461843.1"/>
    <property type="molecule type" value="Genomic_DNA"/>
</dbReference>
<name>A0A5B6UWJ6_9ROSI</name>
<evidence type="ECO:0000313" key="1">
    <source>
        <dbReference type="EMBL" id="KAA3461843.1"/>
    </source>
</evidence>
<evidence type="ECO:0000313" key="2">
    <source>
        <dbReference type="Proteomes" id="UP000325315"/>
    </source>
</evidence>
<protein>
    <submittedName>
        <fullName evidence="1">Gag-Pol polyprotein</fullName>
    </submittedName>
</protein>
<proteinExistence type="predicted"/>
<gene>
    <name evidence="1" type="ORF">EPI10_028384</name>
</gene>
<sequence>MTIRKEQNFGVKIPSGYLMNCLACSKSLTSGGTPLCRLYQGRELIGNFSMKSSEKSILAKGLSIRKEWNSLS</sequence>
<reference evidence="2" key="1">
    <citation type="journal article" date="2019" name="Plant Biotechnol. J.">
        <title>Genome sequencing of the Australian wild diploid species Gossypium australe highlights disease resistance and delayed gland morphogenesis.</title>
        <authorList>
            <person name="Cai Y."/>
            <person name="Cai X."/>
            <person name="Wang Q."/>
            <person name="Wang P."/>
            <person name="Zhang Y."/>
            <person name="Cai C."/>
            <person name="Xu Y."/>
            <person name="Wang K."/>
            <person name="Zhou Z."/>
            <person name="Wang C."/>
            <person name="Geng S."/>
            <person name="Li B."/>
            <person name="Dong Q."/>
            <person name="Hou Y."/>
            <person name="Wang H."/>
            <person name="Ai P."/>
            <person name="Liu Z."/>
            <person name="Yi F."/>
            <person name="Sun M."/>
            <person name="An G."/>
            <person name="Cheng J."/>
            <person name="Zhang Y."/>
            <person name="Shi Q."/>
            <person name="Xie Y."/>
            <person name="Shi X."/>
            <person name="Chang Y."/>
            <person name="Huang F."/>
            <person name="Chen Y."/>
            <person name="Hong S."/>
            <person name="Mi L."/>
            <person name="Sun Q."/>
            <person name="Zhang L."/>
            <person name="Zhou B."/>
            <person name="Peng R."/>
            <person name="Zhang X."/>
            <person name="Liu F."/>
        </authorList>
    </citation>
    <scope>NUCLEOTIDE SEQUENCE [LARGE SCALE GENOMIC DNA]</scope>
    <source>
        <strain evidence="2">cv. PA1801</strain>
    </source>
</reference>
<keyword evidence="2" id="KW-1185">Reference proteome</keyword>
<organism evidence="1 2">
    <name type="scientific">Gossypium australe</name>
    <dbReference type="NCBI Taxonomy" id="47621"/>
    <lineage>
        <taxon>Eukaryota</taxon>
        <taxon>Viridiplantae</taxon>
        <taxon>Streptophyta</taxon>
        <taxon>Embryophyta</taxon>
        <taxon>Tracheophyta</taxon>
        <taxon>Spermatophyta</taxon>
        <taxon>Magnoliopsida</taxon>
        <taxon>eudicotyledons</taxon>
        <taxon>Gunneridae</taxon>
        <taxon>Pentapetalae</taxon>
        <taxon>rosids</taxon>
        <taxon>malvids</taxon>
        <taxon>Malvales</taxon>
        <taxon>Malvaceae</taxon>
        <taxon>Malvoideae</taxon>
        <taxon>Gossypium</taxon>
    </lineage>
</organism>
<accession>A0A5B6UWJ6</accession>
<dbReference type="AlphaFoldDB" id="A0A5B6UWJ6"/>
<dbReference type="OrthoDB" id="786726at2759"/>
<dbReference type="Proteomes" id="UP000325315">
    <property type="component" value="Unassembled WGS sequence"/>
</dbReference>
<comment type="caution">
    <text evidence="1">The sequence shown here is derived from an EMBL/GenBank/DDBJ whole genome shotgun (WGS) entry which is preliminary data.</text>
</comment>